<dbReference type="PANTHER" id="PTHR24237">
    <property type="entry name" value="G-PROTEIN COUPLED RECEPTOR"/>
    <property type="match status" value="1"/>
</dbReference>
<dbReference type="STRING" id="42514.ENSPNAP00000033478"/>
<accession>A0A3B4ECQ4</accession>
<dbReference type="PANTHER" id="PTHR24237:SF37">
    <property type="entry name" value="COAGULATION FACTOR II (THROMBIN) RECEPTOR-LIKE 2-RELATED"/>
    <property type="match status" value="1"/>
</dbReference>
<evidence type="ECO:0000256" key="4">
    <source>
        <dbReference type="ARBA" id="ARBA00022989"/>
    </source>
</evidence>
<dbReference type="PROSITE" id="PS50262">
    <property type="entry name" value="G_PROTEIN_RECEP_F1_2"/>
    <property type="match status" value="1"/>
</dbReference>
<evidence type="ECO:0000259" key="12">
    <source>
        <dbReference type="PROSITE" id="PS50262"/>
    </source>
</evidence>
<evidence type="ECO:0000256" key="6">
    <source>
        <dbReference type="ARBA" id="ARBA00023130"/>
    </source>
</evidence>
<dbReference type="SUPFAM" id="SSF81321">
    <property type="entry name" value="Family A G protein-coupled receptor-like"/>
    <property type="match status" value="1"/>
</dbReference>
<feature type="transmembrane region" description="Helical" evidence="11">
    <location>
        <begin position="177"/>
        <end position="200"/>
    </location>
</feature>
<keyword evidence="10" id="KW-0807">Transducer</keyword>
<evidence type="ECO:0000256" key="11">
    <source>
        <dbReference type="SAM" id="Phobius"/>
    </source>
</evidence>
<protein>
    <recommendedName>
        <fullName evidence="12">G-protein coupled receptors family 1 profile domain-containing protein</fullName>
    </recommendedName>
</protein>
<evidence type="ECO:0000256" key="3">
    <source>
        <dbReference type="ARBA" id="ARBA00022859"/>
    </source>
</evidence>
<reference evidence="13 14" key="1">
    <citation type="submission" date="2020-10" db="EMBL/GenBank/DDBJ databases">
        <title>Pygocentrus nattereri (red-bellied piranha) genome, fPygNat1, primary haplotype.</title>
        <authorList>
            <person name="Myers G."/>
            <person name="Meyer A."/>
            <person name="Karagic N."/>
            <person name="Pippel M."/>
            <person name="Winkler S."/>
            <person name="Tracey A."/>
            <person name="Wood J."/>
            <person name="Formenti G."/>
            <person name="Howe K."/>
            <person name="Fedrigo O."/>
            <person name="Jarvis E.D."/>
        </authorList>
    </citation>
    <scope>NUCLEOTIDE SEQUENCE [LARGE SCALE GENOMIC DNA]</scope>
</reference>
<dbReference type="InterPro" id="IPR000276">
    <property type="entry name" value="GPCR_Rhodpsn"/>
</dbReference>
<reference evidence="13" key="2">
    <citation type="submission" date="2025-08" db="UniProtKB">
        <authorList>
            <consortium name="Ensembl"/>
        </authorList>
    </citation>
    <scope>IDENTIFICATION</scope>
</reference>
<dbReference type="GeneTree" id="ENSGT01150000286937"/>
<evidence type="ECO:0000256" key="10">
    <source>
        <dbReference type="ARBA" id="ARBA00023224"/>
    </source>
</evidence>
<dbReference type="CDD" id="cd14982">
    <property type="entry name" value="7tmA_purinoceptor-like"/>
    <property type="match status" value="1"/>
</dbReference>
<reference evidence="13" key="3">
    <citation type="submission" date="2025-09" db="UniProtKB">
        <authorList>
            <consortium name="Ensembl"/>
        </authorList>
    </citation>
    <scope>IDENTIFICATION</scope>
</reference>
<feature type="domain" description="G-protein coupled receptors family 1 profile" evidence="12">
    <location>
        <begin position="21"/>
        <end position="282"/>
    </location>
</feature>
<keyword evidence="9" id="KW-0675">Receptor</keyword>
<dbReference type="Pfam" id="PF00001">
    <property type="entry name" value="7tm_1"/>
    <property type="match status" value="1"/>
</dbReference>
<evidence type="ECO:0000256" key="1">
    <source>
        <dbReference type="ARBA" id="ARBA00004141"/>
    </source>
</evidence>
<evidence type="ECO:0000313" key="13">
    <source>
        <dbReference type="Ensembl" id="ENSPNAP00000033478.2"/>
    </source>
</evidence>
<proteinExistence type="predicted"/>
<keyword evidence="3" id="KW-0391">Immunity</keyword>
<keyword evidence="8" id="KW-1015">Disulfide bond</keyword>
<evidence type="ECO:0000256" key="2">
    <source>
        <dbReference type="ARBA" id="ARBA00022692"/>
    </source>
</evidence>
<keyword evidence="14" id="KW-1185">Reference proteome</keyword>
<dbReference type="Proteomes" id="UP001501920">
    <property type="component" value="Chromosome 9"/>
</dbReference>
<feature type="transmembrane region" description="Helical" evidence="11">
    <location>
        <begin position="83"/>
        <end position="100"/>
    </location>
</feature>
<organism evidence="13 14">
    <name type="scientific">Pygocentrus nattereri</name>
    <name type="common">Red-bellied piranha</name>
    <dbReference type="NCBI Taxonomy" id="42514"/>
    <lineage>
        <taxon>Eukaryota</taxon>
        <taxon>Metazoa</taxon>
        <taxon>Chordata</taxon>
        <taxon>Craniata</taxon>
        <taxon>Vertebrata</taxon>
        <taxon>Euteleostomi</taxon>
        <taxon>Actinopterygii</taxon>
        <taxon>Neopterygii</taxon>
        <taxon>Teleostei</taxon>
        <taxon>Ostariophysi</taxon>
        <taxon>Characiformes</taxon>
        <taxon>Characoidei</taxon>
        <taxon>Pygocentrus</taxon>
    </lineage>
</organism>
<keyword evidence="2 11" id="KW-0812">Transmembrane</keyword>
<dbReference type="GO" id="GO:0016020">
    <property type="term" value="C:membrane"/>
    <property type="evidence" value="ECO:0007669"/>
    <property type="project" value="UniProtKB-SubCell"/>
</dbReference>
<dbReference type="AlphaFoldDB" id="A0A3B4ECQ4"/>
<dbReference type="InterPro" id="IPR047160">
    <property type="entry name" value="GP183-like"/>
</dbReference>
<evidence type="ECO:0000256" key="9">
    <source>
        <dbReference type="ARBA" id="ARBA00023170"/>
    </source>
</evidence>
<keyword evidence="6" id="KW-1064">Adaptive immunity</keyword>
<dbReference type="InterPro" id="IPR017452">
    <property type="entry name" value="GPCR_Rhodpsn_7TM"/>
</dbReference>
<evidence type="ECO:0000256" key="5">
    <source>
        <dbReference type="ARBA" id="ARBA00023040"/>
    </source>
</evidence>
<keyword evidence="5" id="KW-0297">G-protein coupled receptor</keyword>
<name>A0A3B4ECQ4_PYGNA</name>
<feature type="transmembrane region" description="Helical" evidence="11">
    <location>
        <begin position="120"/>
        <end position="141"/>
    </location>
</feature>
<dbReference type="FunFam" id="1.20.1070.10:FF:000017">
    <property type="entry name" value="lysophosphatidic acid receptor 4"/>
    <property type="match status" value="1"/>
</dbReference>
<dbReference type="PRINTS" id="PR01157">
    <property type="entry name" value="P2YPURNOCPTR"/>
</dbReference>
<dbReference type="PRINTS" id="PR00237">
    <property type="entry name" value="GPCRRHODOPSN"/>
</dbReference>
<keyword evidence="4 11" id="KW-1133">Transmembrane helix</keyword>
<dbReference type="GO" id="GO:0004930">
    <property type="term" value="F:G protein-coupled receptor activity"/>
    <property type="evidence" value="ECO:0007669"/>
    <property type="project" value="UniProtKB-KW"/>
</dbReference>
<evidence type="ECO:0000313" key="14">
    <source>
        <dbReference type="Proteomes" id="UP001501920"/>
    </source>
</evidence>
<dbReference type="Gene3D" id="1.20.1070.10">
    <property type="entry name" value="Rhodopsin 7-helix transmembrane proteins"/>
    <property type="match status" value="1"/>
</dbReference>
<feature type="transmembrane region" description="Helical" evidence="11">
    <location>
        <begin position="12"/>
        <end position="30"/>
    </location>
</feature>
<feature type="transmembrane region" description="Helical" evidence="11">
    <location>
        <begin position="42"/>
        <end position="63"/>
    </location>
</feature>
<evidence type="ECO:0000256" key="8">
    <source>
        <dbReference type="ARBA" id="ARBA00023157"/>
    </source>
</evidence>
<sequence>MQIFYLLPTTYSLAMTLGLLGNLGALYIFFFKMDQKSPSNVYIISLAIADTIFLCALPFRVHYHLNDNDWIFGEVMCRVTGTVFYANIYISIAFMTCICLDRYIATIHPHKYLQLRNTRWAQMVTAGVWLVTGVAALTFMVTCPAPDLLGTPATQSDGRKRRNCFENFTQDEWKTSLMPYSTFSLVFGALLPSIFILVCYPLVARRIARIKTATARGALRVIYAILAITVLCFLPYHVVHLLHLLWRIKVIKNCLAAHVIYKVRRVTMALVSINSVLDPLLYYFATGRCKWTFKLNFRWLKLRRRRGVYTISDNLKDHWW</sequence>
<evidence type="ECO:0000256" key="7">
    <source>
        <dbReference type="ARBA" id="ARBA00023136"/>
    </source>
</evidence>
<dbReference type="Ensembl" id="ENSPNAT00000037957.2">
    <property type="protein sequence ID" value="ENSPNAP00000033478.2"/>
    <property type="gene ID" value="ENSPNAG00000022136.2"/>
</dbReference>
<keyword evidence="7 11" id="KW-0472">Membrane</keyword>
<feature type="transmembrane region" description="Helical" evidence="11">
    <location>
        <begin position="221"/>
        <end position="246"/>
    </location>
</feature>
<comment type="subcellular location">
    <subcellularLocation>
        <location evidence="1">Membrane</location>
        <topology evidence="1">Multi-pass membrane protein</topology>
    </subcellularLocation>
</comment>
<dbReference type="GO" id="GO:0008142">
    <property type="term" value="F:oxysterol binding"/>
    <property type="evidence" value="ECO:0007669"/>
    <property type="project" value="InterPro"/>
</dbReference>
<dbReference type="GO" id="GO:0002250">
    <property type="term" value="P:adaptive immune response"/>
    <property type="evidence" value="ECO:0007669"/>
    <property type="project" value="UniProtKB-KW"/>
</dbReference>
<dbReference type="OMA" id="TTSHCKW"/>